<dbReference type="PANTHER" id="PTHR10039">
    <property type="entry name" value="AMELOGENIN"/>
    <property type="match status" value="1"/>
</dbReference>
<dbReference type="STRING" id="27342.A0A0H2RE47"/>
<dbReference type="Pfam" id="PF24883">
    <property type="entry name" value="NPHP3_N"/>
    <property type="match status" value="2"/>
</dbReference>
<dbReference type="EMBL" id="KQ086119">
    <property type="protein sequence ID" value="KLO07808.1"/>
    <property type="molecule type" value="Genomic_DNA"/>
</dbReference>
<dbReference type="PANTHER" id="PTHR10039:SF17">
    <property type="entry name" value="FUNGAL STAND N-TERMINAL GOODBYE DOMAIN-CONTAINING PROTEIN-RELATED"/>
    <property type="match status" value="1"/>
</dbReference>
<feature type="domain" description="NACHT" evidence="3">
    <location>
        <begin position="329"/>
        <end position="482"/>
    </location>
</feature>
<dbReference type="Gene3D" id="3.40.50.300">
    <property type="entry name" value="P-loop containing nucleotide triphosphate hydrolases"/>
    <property type="match status" value="1"/>
</dbReference>
<name>A0A0H2RE47_9AGAM</name>
<feature type="region of interest" description="Disordered" evidence="2">
    <location>
        <begin position="91"/>
        <end position="113"/>
    </location>
</feature>
<dbReference type="Proteomes" id="UP000053477">
    <property type="component" value="Unassembled WGS sequence"/>
</dbReference>
<dbReference type="InterPro" id="IPR056884">
    <property type="entry name" value="NPHP3-like_N"/>
</dbReference>
<dbReference type="InterPro" id="IPR027417">
    <property type="entry name" value="P-loop_NTPase"/>
</dbReference>
<dbReference type="InParanoid" id="A0A0H2RE47"/>
<dbReference type="AlphaFoldDB" id="A0A0H2RE47"/>
<gene>
    <name evidence="4" type="ORF">SCHPADRAFT_632288</name>
</gene>
<dbReference type="InterPro" id="IPR007111">
    <property type="entry name" value="NACHT_NTPase"/>
</dbReference>
<reference evidence="4 5" key="1">
    <citation type="submission" date="2015-04" db="EMBL/GenBank/DDBJ databases">
        <title>Complete genome sequence of Schizopora paradoxa KUC8140, a cosmopolitan wood degrader in East Asia.</title>
        <authorList>
            <consortium name="DOE Joint Genome Institute"/>
            <person name="Min B."/>
            <person name="Park H."/>
            <person name="Jang Y."/>
            <person name="Kim J.-J."/>
            <person name="Kim K.H."/>
            <person name="Pangilinan J."/>
            <person name="Lipzen A."/>
            <person name="Riley R."/>
            <person name="Grigoriev I.V."/>
            <person name="Spatafora J.W."/>
            <person name="Choi I.-G."/>
        </authorList>
    </citation>
    <scope>NUCLEOTIDE SEQUENCE [LARGE SCALE GENOMIC DNA]</scope>
    <source>
        <strain evidence="4 5">KUC8140</strain>
    </source>
</reference>
<dbReference type="OrthoDB" id="538223at2759"/>
<organism evidence="4 5">
    <name type="scientific">Schizopora paradoxa</name>
    <dbReference type="NCBI Taxonomy" id="27342"/>
    <lineage>
        <taxon>Eukaryota</taxon>
        <taxon>Fungi</taxon>
        <taxon>Dikarya</taxon>
        <taxon>Basidiomycota</taxon>
        <taxon>Agaricomycotina</taxon>
        <taxon>Agaricomycetes</taxon>
        <taxon>Hymenochaetales</taxon>
        <taxon>Schizoporaceae</taxon>
        <taxon>Schizopora</taxon>
    </lineage>
</organism>
<proteinExistence type="predicted"/>
<keyword evidence="5" id="KW-1185">Reference proteome</keyword>
<feature type="compositionally biased region" description="Basic and acidic residues" evidence="2">
    <location>
        <begin position="46"/>
        <end position="77"/>
    </location>
</feature>
<evidence type="ECO:0000313" key="4">
    <source>
        <dbReference type="EMBL" id="KLO07808.1"/>
    </source>
</evidence>
<evidence type="ECO:0000256" key="1">
    <source>
        <dbReference type="ARBA" id="ARBA00022737"/>
    </source>
</evidence>
<dbReference type="CDD" id="cd21037">
    <property type="entry name" value="MLKL_NTD"/>
    <property type="match status" value="1"/>
</dbReference>
<keyword evidence="1" id="KW-0677">Repeat</keyword>
<dbReference type="InterPro" id="IPR059179">
    <property type="entry name" value="MLKL-like_MCAfunc"/>
</dbReference>
<protein>
    <recommendedName>
        <fullName evidence="3">NACHT domain-containing protein</fullName>
    </recommendedName>
</protein>
<evidence type="ECO:0000256" key="2">
    <source>
        <dbReference type="SAM" id="MobiDB-lite"/>
    </source>
</evidence>
<dbReference type="PROSITE" id="PS50837">
    <property type="entry name" value="NACHT"/>
    <property type="match status" value="1"/>
</dbReference>
<feature type="region of interest" description="Disordered" evidence="2">
    <location>
        <begin position="33"/>
        <end position="77"/>
    </location>
</feature>
<evidence type="ECO:0000313" key="5">
    <source>
        <dbReference type="Proteomes" id="UP000053477"/>
    </source>
</evidence>
<accession>A0A0H2RE47</accession>
<evidence type="ECO:0000259" key="3">
    <source>
        <dbReference type="PROSITE" id="PS50837"/>
    </source>
</evidence>
<sequence length="1147" mass="128766">MPKFSFSNFACWRFGRRRLRDVILDETEVVHGGAESGEANAQASPSREEAPTQEHSNRTADVDLNDSTHDREKSPEATKEFLAVGPADEDENLVQGQGKHPASGGPQSDSKHQEEFLEAVRISLAAGETITSALPFPGSDIVFSVLGGIVERVQTTRDNKETKETLLQRLRDLQTLLPKDDPSHWPEESLSALRAFKSKIIEQLQECVDSSKSRSKVTKYIFANLDKGKLSALDGCVARAVENFQTGLLVGGVNTGAQTKQGVHNLDEKVDAQTQLLFEQALREVVSRLPQLATYDSQRPRPIDVCYGETCNAILEEIKAWADKDGQPQMMWISGLAGTGKSTVAKTIATWAAAKGILGGNYFFSRDMMELRKSSHVIPTIAYHLSAHDDSLTKHISKALVESNGHVLNQEITEQLRKLIEEPLRLANDPSISRKRTVLIIDGIDECDNPKDVETIIHCLSRLLSSPDLANTHIRILLVSRPEKHIREALLVHNQLMIRYSVEDFVQTSDIEVYIHNKMSTIVWRNWPSEDDFNALVKSCGKLFIYASTAIGFIGDGRALRTPEESLQIILNIRSDDALDDMPYKQLDDLYSRILLEAVGNNAKAESKGMVRFRKILGSIVLLRDPLSVNSLSKLIEEEEGQIWNALKHLGSILIVPSEEDFKTPVRFFHPSLLDFLIDVNRCNEKFFIDVSRLEANLFQRCVDVIVSKSLLGSVDEDFIPVMRYVCQYWGYHLEKVQDKNAQVVAKLDKFVRHHLLKWFRFARVLLRTCDPLFRCMEVARKWALATKSNYSSELSKNLGTMLQSSWVLNDGLSEVYAPTYDAARSQCGNAETRRAACHPETRKAVLEEIKEWATADSTGPNVFWLHGSALTGKSAVAMSIAEWADEKGFLCSGFFFRNVVVFRGSSELGTVICTISHDLASFNLAMRGLVVEALERNEDLRYSEDAELQFDALIAKPLLSLKQDSSAKMQAPILLIVDGLEWCEGATELLALFFTHLAGPNSSHIRILFTSRPAPHILKTFEEFKGLHRSFNLNEVPAEVVRQDIETYFCDGLTQIHETLGLSCYPNWPDRADLDSLVSDSRNSFVYAKYALKFIGNSKAQNPEVQLRNWLLKSFDGESFKDIFPHWVAELAIGAPPNFSKRTRTF</sequence>
<dbReference type="SUPFAM" id="SSF52540">
    <property type="entry name" value="P-loop containing nucleoside triphosphate hydrolases"/>
    <property type="match status" value="2"/>
</dbReference>